<protein>
    <submittedName>
        <fullName evidence="2">Uncharacterized protein</fullName>
    </submittedName>
</protein>
<sequence length="92" mass="9707">MGAGSAAARQDGGQWRRGDHAARACRRVSFTCTRCGGRGRGVTSPARPRMTSGRAARSAALSHAAAAAAPATAACNFDRCQRPRKQWPPKRT</sequence>
<gene>
    <name evidence="2" type="ORF">IPOD504_LOCUS13219</name>
</gene>
<proteinExistence type="predicted"/>
<reference evidence="2" key="1">
    <citation type="submission" date="2022-03" db="EMBL/GenBank/DDBJ databases">
        <authorList>
            <person name="Martin H S."/>
        </authorList>
    </citation>
    <scope>NUCLEOTIDE SEQUENCE</scope>
</reference>
<evidence type="ECO:0000313" key="2">
    <source>
        <dbReference type="EMBL" id="CAH2065972.1"/>
    </source>
</evidence>
<evidence type="ECO:0000256" key="1">
    <source>
        <dbReference type="SAM" id="MobiDB-lite"/>
    </source>
</evidence>
<keyword evidence="3" id="KW-1185">Reference proteome</keyword>
<feature type="non-terminal residue" evidence="2">
    <location>
        <position position="92"/>
    </location>
</feature>
<organism evidence="2 3">
    <name type="scientific">Iphiclides podalirius</name>
    <name type="common">scarce swallowtail</name>
    <dbReference type="NCBI Taxonomy" id="110791"/>
    <lineage>
        <taxon>Eukaryota</taxon>
        <taxon>Metazoa</taxon>
        <taxon>Ecdysozoa</taxon>
        <taxon>Arthropoda</taxon>
        <taxon>Hexapoda</taxon>
        <taxon>Insecta</taxon>
        <taxon>Pterygota</taxon>
        <taxon>Neoptera</taxon>
        <taxon>Endopterygota</taxon>
        <taxon>Lepidoptera</taxon>
        <taxon>Glossata</taxon>
        <taxon>Ditrysia</taxon>
        <taxon>Papilionoidea</taxon>
        <taxon>Papilionidae</taxon>
        <taxon>Papilioninae</taxon>
        <taxon>Iphiclides</taxon>
    </lineage>
</organism>
<feature type="region of interest" description="Disordered" evidence="1">
    <location>
        <begin position="1"/>
        <end position="20"/>
    </location>
</feature>
<evidence type="ECO:0000313" key="3">
    <source>
        <dbReference type="Proteomes" id="UP000837857"/>
    </source>
</evidence>
<accession>A0ABN8IWW2</accession>
<dbReference type="Proteomes" id="UP000837857">
    <property type="component" value="Chromosome 4"/>
</dbReference>
<dbReference type="EMBL" id="OW152816">
    <property type="protein sequence ID" value="CAH2065972.1"/>
    <property type="molecule type" value="Genomic_DNA"/>
</dbReference>
<name>A0ABN8IWW2_9NEOP</name>